<dbReference type="Proteomes" id="UP001255246">
    <property type="component" value="Unassembled WGS sequence"/>
</dbReference>
<sequence length="257" mass="29794">MAHKQLKLWFDKDLAIKLSTKLLANNVQFDRKAFVALVENGVGALELKDRVEFIADGLRTYLDEDYAVAIQQLIPILGPENEKETGMFKEYYWVMPIAKYVEKYGLAHFETSMNAIYEITKRNTGEFTIRPYLEKYPEQTFAIMEGWSKNSNKHVRRLSSEGVRPRLPWASKLDLFIKDPTPILPILENLKDDSSKYVQKSVANCINDILKDNLETGKELIENWSVNATKQRKWIIKHAIRNLLKANDDWAIQITSQ</sequence>
<evidence type="ECO:0000313" key="2">
    <source>
        <dbReference type="Proteomes" id="UP001255246"/>
    </source>
</evidence>
<gene>
    <name evidence="1" type="ORF">RM706_11620</name>
</gene>
<comment type="caution">
    <text evidence="1">The sequence shown here is derived from an EMBL/GenBank/DDBJ whole genome shotgun (WGS) entry which is preliminary data.</text>
</comment>
<organism evidence="1 2">
    <name type="scientific">Croceitalea rosinachiae</name>
    <dbReference type="NCBI Taxonomy" id="3075596"/>
    <lineage>
        <taxon>Bacteria</taxon>
        <taxon>Pseudomonadati</taxon>
        <taxon>Bacteroidota</taxon>
        <taxon>Flavobacteriia</taxon>
        <taxon>Flavobacteriales</taxon>
        <taxon>Flavobacteriaceae</taxon>
        <taxon>Croceitalea</taxon>
    </lineage>
</organism>
<dbReference type="Gene3D" id="1.25.40.290">
    <property type="entry name" value="ARM repeat domains"/>
    <property type="match status" value="1"/>
</dbReference>
<name>A0ABU3ABX7_9FLAO</name>
<dbReference type="EMBL" id="JAVRHR010000002">
    <property type="protein sequence ID" value="MDT0607687.1"/>
    <property type="molecule type" value="Genomic_DNA"/>
</dbReference>
<dbReference type="InterPro" id="IPR014825">
    <property type="entry name" value="DNA_alkylation"/>
</dbReference>
<evidence type="ECO:0000313" key="1">
    <source>
        <dbReference type="EMBL" id="MDT0607687.1"/>
    </source>
</evidence>
<dbReference type="InterPro" id="IPR016024">
    <property type="entry name" value="ARM-type_fold"/>
</dbReference>
<dbReference type="Pfam" id="PF08713">
    <property type="entry name" value="DNA_alkylation"/>
    <property type="match status" value="1"/>
</dbReference>
<accession>A0ABU3ABX7</accession>
<proteinExistence type="predicted"/>
<keyword evidence="2" id="KW-1185">Reference proteome</keyword>
<protein>
    <submittedName>
        <fullName evidence="1">DNA alkylation repair protein</fullName>
    </submittedName>
</protein>
<dbReference type="RefSeq" id="WP_311351651.1">
    <property type="nucleotide sequence ID" value="NZ_JAVRHR010000002.1"/>
</dbReference>
<dbReference type="SUPFAM" id="SSF48371">
    <property type="entry name" value="ARM repeat"/>
    <property type="match status" value="1"/>
</dbReference>
<reference evidence="1 2" key="1">
    <citation type="submission" date="2023-09" db="EMBL/GenBank/DDBJ databases">
        <authorList>
            <person name="Rey-Velasco X."/>
        </authorList>
    </citation>
    <scope>NUCLEOTIDE SEQUENCE [LARGE SCALE GENOMIC DNA]</scope>
    <source>
        <strain evidence="1 2">F388</strain>
    </source>
</reference>